<feature type="domain" description="Dihydroxy-acid/6-phosphogluconate dehydratase N-terminal" evidence="8">
    <location>
        <begin position="30"/>
        <end position="342"/>
    </location>
</feature>
<dbReference type="InterPro" id="IPR037237">
    <property type="entry name" value="IlvD/EDD_N"/>
</dbReference>
<accession>A0A285GCA8</accession>
<dbReference type="GO" id="GO:0051537">
    <property type="term" value="F:2 iron, 2 sulfur cluster binding"/>
    <property type="evidence" value="ECO:0007669"/>
    <property type="project" value="UniProtKB-KW"/>
</dbReference>
<dbReference type="Gene3D" id="3.50.30.80">
    <property type="entry name" value="IlvD/EDD C-terminal domain-like"/>
    <property type="match status" value="1"/>
</dbReference>
<dbReference type="InterPro" id="IPR020558">
    <property type="entry name" value="DiOHA_6PGluconate_deHydtase_CS"/>
</dbReference>
<evidence type="ECO:0000256" key="1">
    <source>
        <dbReference type="ARBA" id="ARBA00006486"/>
    </source>
</evidence>
<protein>
    <submittedName>
        <fullName evidence="10">Dihydroxyacid dehydratase</fullName>
    </submittedName>
</protein>
<evidence type="ECO:0000256" key="5">
    <source>
        <dbReference type="ARBA" id="ARBA00023014"/>
    </source>
</evidence>
<dbReference type="AlphaFoldDB" id="A0A285GCA8"/>
<dbReference type="GO" id="GO:0009082">
    <property type="term" value="P:branched-chain amino acid biosynthetic process"/>
    <property type="evidence" value="ECO:0007669"/>
    <property type="project" value="UniProtKB-KW"/>
</dbReference>
<organism evidence="10 11">
    <name type="scientific">Orenia metallireducens</name>
    <dbReference type="NCBI Taxonomy" id="1413210"/>
    <lineage>
        <taxon>Bacteria</taxon>
        <taxon>Bacillati</taxon>
        <taxon>Bacillota</taxon>
        <taxon>Clostridia</taxon>
        <taxon>Halanaerobiales</taxon>
        <taxon>Halobacteroidaceae</taxon>
        <taxon>Orenia</taxon>
    </lineage>
</organism>
<evidence type="ECO:0000259" key="8">
    <source>
        <dbReference type="Pfam" id="PF00920"/>
    </source>
</evidence>
<keyword evidence="7" id="KW-0100">Branched-chain amino acid biosynthesis</keyword>
<dbReference type="SUPFAM" id="SSF143975">
    <property type="entry name" value="IlvD/EDD N-terminal domain-like"/>
    <property type="match status" value="1"/>
</dbReference>
<keyword evidence="5" id="KW-0411">Iron-sulfur</keyword>
<dbReference type="PANTHER" id="PTHR43661">
    <property type="entry name" value="D-XYLONATE DEHYDRATASE"/>
    <property type="match status" value="1"/>
</dbReference>
<comment type="similarity">
    <text evidence="1">Belongs to the IlvD/Edd family.</text>
</comment>
<gene>
    <name evidence="10" type="ORF">SAMN06265827_106113</name>
</gene>
<keyword evidence="3" id="KW-0479">Metal-binding</keyword>
<evidence type="ECO:0000259" key="9">
    <source>
        <dbReference type="Pfam" id="PF24877"/>
    </source>
</evidence>
<dbReference type="Proteomes" id="UP000219573">
    <property type="component" value="Unassembled WGS sequence"/>
</dbReference>
<name>A0A285GCA8_9FIRM</name>
<keyword evidence="6" id="KW-0456">Lyase</keyword>
<dbReference type="Pfam" id="PF24877">
    <property type="entry name" value="ILV_EDD_C"/>
    <property type="match status" value="1"/>
</dbReference>
<dbReference type="PROSITE" id="PS00886">
    <property type="entry name" value="ILVD_EDD_1"/>
    <property type="match status" value="1"/>
</dbReference>
<dbReference type="InterPro" id="IPR000581">
    <property type="entry name" value="ILV_EDD_N"/>
</dbReference>
<evidence type="ECO:0000256" key="3">
    <source>
        <dbReference type="ARBA" id="ARBA00022723"/>
    </source>
</evidence>
<dbReference type="OrthoDB" id="9807077at2"/>
<reference evidence="11" key="1">
    <citation type="submission" date="2017-09" db="EMBL/GenBank/DDBJ databases">
        <authorList>
            <person name="Varghese N."/>
            <person name="Submissions S."/>
        </authorList>
    </citation>
    <scope>NUCLEOTIDE SEQUENCE [LARGE SCALE GENOMIC DNA]</scope>
    <source>
        <strain evidence="11">MSL47</strain>
    </source>
</reference>
<dbReference type="GO" id="GO:0005829">
    <property type="term" value="C:cytosol"/>
    <property type="evidence" value="ECO:0007669"/>
    <property type="project" value="TreeGrafter"/>
</dbReference>
<keyword evidence="7" id="KW-0028">Amino-acid biosynthesis</keyword>
<feature type="domain" description="Dihydroxy-acid/6-phosphogluconate dehydratase C-terminal" evidence="9">
    <location>
        <begin position="370"/>
        <end position="570"/>
    </location>
</feature>
<dbReference type="InterPro" id="IPR042096">
    <property type="entry name" value="Dihydro-acid_dehy_C"/>
</dbReference>
<sequence>MLNSQKLRKAGPEIDALRLATGWSREDLSKAQILIDSTYGASHPGSFHLNEIVKEIAKGVEAVGAKPAEFTVTDICDGVAQGHDGMNYSLVSREMIANMVEIHALAHPYDGIVLSSSCDKAIPAHLMAMARVDMPAIHVPGGTMSPGKDGLTLEKIGTYAIQLEKGEISQEEFVCYQNEACPSCGSCQFMGTANSMQVIAEALGLALPGSALMPTKNGIIDKFAQKAGEQVLELVKKNIKPSDILTKEAFENAITLHAAVAGSSNALLHIPAIAHEIGIEIEPELFDEIHRKTPYIANVIPSGQYACEALWYTGGVPAVMEEIKDLLHLDVMTVTGKTLGKNLVDLKKEGFIESCRGQFKDNYGQIEVEDVLKSKENPISQEGAIAILKGNLAPEGAVVKHSAVAIEMHNHIGPARVFDCEEDAKDAIIKKDVQPGDVVFIRYEGPKGSGMPEMFYTTEALASDPELVATTALITDGRYSGATRGPAIGHVSPEAAAGGPIALVEEGDLIKIDIPNRKLEIVGIAKEERKAKEIEEVLKTRKANWIKPNLGKKKGVLAQYEKLATSPMKGGYMS</sequence>
<dbReference type="RefSeq" id="WP_097017138.1">
    <property type="nucleotide sequence ID" value="NZ_OBDZ01000006.1"/>
</dbReference>
<evidence type="ECO:0000256" key="2">
    <source>
        <dbReference type="ARBA" id="ARBA00022714"/>
    </source>
</evidence>
<proteinExistence type="inferred from homology"/>
<evidence type="ECO:0000313" key="10">
    <source>
        <dbReference type="EMBL" id="SNY21095.1"/>
    </source>
</evidence>
<dbReference type="GO" id="GO:0016836">
    <property type="term" value="F:hydro-lyase activity"/>
    <property type="evidence" value="ECO:0007669"/>
    <property type="project" value="TreeGrafter"/>
</dbReference>
<dbReference type="STRING" id="1413210.U472_00550"/>
<keyword evidence="11" id="KW-1185">Reference proteome</keyword>
<evidence type="ECO:0000313" key="11">
    <source>
        <dbReference type="Proteomes" id="UP000219573"/>
    </source>
</evidence>
<keyword evidence="2" id="KW-0001">2Fe-2S</keyword>
<dbReference type="PANTHER" id="PTHR43661:SF3">
    <property type="entry name" value="D-XYLONATE DEHYDRATASE YAGF-RELATED"/>
    <property type="match status" value="1"/>
</dbReference>
<dbReference type="SUPFAM" id="SSF52016">
    <property type="entry name" value="LeuD/IlvD-like"/>
    <property type="match status" value="1"/>
</dbReference>
<dbReference type="InterPro" id="IPR056740">
    <property type="entry name" value="ILV_EDD_C"/>
</dbReference>
<evidence type="ECO:0000256" key="6">
    <source>
        <dbReference type="ARBA" id="ARBA00023239"/>
    </source>
</evidence>
<dbReference type="FunFam" id="3.50.30.80:FF:000001">
    <property type="entry name" value="Dihydroxy-acid dehydratase"/>
    <property type="match status" value="1"/>
</dbReference>
<dbReference type="PROSITE" id="PS00887">
    <property type="entry name" value="ILVD_EDD_2"/>
    <property type="match status" value="1"/>
</dbReference>
<evidence type="ECO:0000256" key="4">
    <source>
        <dbReference type="ARBA" id="ARBA00023004"/>
    </source>
</evidence>
<dbReference type="GO" id="GO:0046872">
    <property type="term" value="F:metal ion binding"/>
    <property type="evidence" value="ECO:0007669"/>
    <property type="project" value="UniProtKB-KW"/>
</dbReference>
<evidence type="ECO:0000256" key="7">
    <source>
        <dbReference type="ARBA" id="ARBA00023304"/>
    </source>
</evidence>
<keyword evidence="4" id="KW-0408">Iron</keyword>
<dbReference type="Pfam" id="PF00920">
    <property type="entry name" value="ILVD_EDD_N"/>
    <property type="match status" value="1"/>
</dbReference>
<dbReference type="EMBL" id="OBDZ01000006">
    <property type="protein sequence ID" value="SNY21095.1"/>
    <property type="molecule type" value="Genomic_DNA"/>
</dbReference>